<organism evidence="6 7">
    <name type="scientific">Malus domestica</name>
    <name type="common">Apple</name>
    <name type="synonym">Pyrus malus</name>
    <dbReference type="NCBI Taxonomy" id="3750"/>
    <lineage>
        <taxon>Eukaryota</taxon>
        <taxon>Viridiplantae</taxon>
        <taxon>Streptophyta</taxon>
        <taxon>Embryophyta</taxon>
        <taxon>Tracheophyta</taxon>
        <taxon>Spermatophyta</taxon>
        <taxon>Magnoliopsida</taxon>
        <taxon>eudicotyledons</taxon>
        <taxon>Gunneridae</taxon>
        <taxon>Pentapetalae</taxon>
        <taxon>rosids</taxon>
        <taxon>fabids</taxon>
        <taxon>Rosales</taxon>
        <taxon>Rosaceae</taxon>
        <taxon>Amygdaloideae</taxon>
        <taxon>Maleae</taxon>
        <taxon>Malus</taxon>
    </lineage>
</organism>
<evidence type="ECO:0000313" key="7">
    <source>
        <dbReference type="Proteomes" id="UP000290289"/>
    </source>
</evidence>
<dbReference type="GO" id="GO:0016788">
    <property type="term" value="F:hydrolase activity, acting on ester bonds"/>
    <property type="evidence" value="ECO:0007669"/>
    <property type="project" value="InterPro"/>
</dbReference>
<feature type="transmembrane region" description="Helical" evidence="2">
    <location>
        <begin position="1611"/>
        <end position="1628"/>
    </location>
</feature>
<feature type="transmembrane region" description="Helical" evidence="2">
    <location>
        <begin position="1288"/>
        <end position="1309"/>
    </location>
</feature>
<evidence type="ECO:0000259" key="4">
    <source>
        <dbReference type="Pfam" id="PF07819"/>
    </source>
</evidence>
<dbReference type="GO" id="GO:0005789">
    <property type="term" value="C:endoplasmic reticulum membrane"/>
    <property type="evidence" value="ECO:0007669"/>
    <property type="project" value="UniProtKB-SubCell"/>
</dbReference>
<dbReference type="EC" id="3.1.-.-" evidence="2"/>
<sequence>MPSVAVKLYSVFFKFLLKHRLQNRIQTQPDEFNPFGVTSRPEETIAAPNPIFNDGVATKDIHIDPITSLSIRIFLPESALTQPEPAPKPRVNNLPKRSDLNREPNRDDPTRQSLNNLPATPSRRNSYGNPAVSNLAKSEQRRNSYGCSNDMEGLNLMANAGVGVYRGYSPASSTRPGRKLPVMLQFHGGGWVSGSNDSVANDIFCRRIAKLCDVVVLAVGYRLAPENRYPAAFEDGLKVLNWLGKQANLAECSKSMGSGRGALGGVTEFKKTDSHRHIVDSFGASMVEPWLAAHGDPTRCVLLGVSCGANIADYVARKAVEAGKLLDPVKVVARVLMYPFFIGSVPTHSEIKLANSYFYDKAMCILAWKLFLPEDEYSLDHPAANPLIPDRGPPLKLMPPTLTVVAEHDWMRDRAIAYSEELRKVNVDAPVLEYKDAVHEFATLDMLLKTPQAQACAEDIAIWVKKYISLRGHDVLSLKSEFRARSSTSPNLHCISDPAKPSPSLLQLLLPDPSPQSAALLVAFVLCVGFAGLYDLLKPVSNGCIMTYMYPTYIPIPTTTPVSPAKYSLYLYHEGWKQIDFEEHLKKLSGIPVLFVPGNGGSYKQVRSIAAESDRAYQAGPLERTYYQEAFLTPEEGGEEIDVTSFNLPNQYDSRLDWFTVDLEGEHSAMDSAILEEHAEYVVNSIHRILDQYKESYEARQREGATSGSSPKSVILVGHSMGGFVARAAVTHQRLRKSAVETIVTLSSPHQYPPVALQPSLGHYFEQVNDEWRKGYEVQTTRAGHHVSGPVLSHVVVISISGSYNDYQVRSKSESLDGIVPPTHGFVISSTGMRNVWLSMEHQAILWCNQLVIQVAHTLLSLVDSGTGQPFSDTRIRMAIFSKMLRSGIPQSFNWRMQSYFSQKSIHVPTREKKDKTESLYTSAACPSNVHWSDDGLERDLYIQTTTVTVLAMDGRRRWLDIQKLGSNGRSHFMFVTNLAPCSGVRLHLWPEKRNSTSKLPICIRILEVTSRMVRIPSGPAPTQIEPGSQTEQAPPSAIFRLGPEDMRGFRFLTISVAPRPTISGRPPPAVSMAVGQFFNPEEGEREFSPWSMPLSSYSYKEMSLKENHPLALNLSFTTSLGLLPVIFSLKTAGCGIKNSGLPDEQAGDEDNSKLCKLRCFPPIAFAWDDTSGLHIFPNMYNEKIVVDSSPALWGSSKSSEKTSVLLLVDPHCSYRSSMTVSVTAAASRFLLLYNSQRHASEFIDALLQIAGFSLVVLFFALMQQICTWDLDQHIPSILTAVEFNLRIPLPFLYLAIAPILLSFFLSFFTSQPFPSFASFTMVSLTCYLLANGFIIVLILISQLIFYAAAVVHIFINTRFQLGEKSVHRFINLSSGFFSLKVYFILWYNAHVSLGKFAHSLSHGFFHEQVVRVLRANPVFVTAFVAITLVCLVHAAFGLFIILLFDALSCHSALCSHAQRHELFDSKKEGNDRSCQLPSKSDGISNQNIHSEDCCSNSPVSLKSFGETQLELFHHRHGLFILHLAAALMFVPSLVAWFQRIGMGHSFPWLLDSFLCTGVILHGIFTAKPESSSFLVSFPGFRNCEVSLNFLYLLAGYYSYISSLALAPYRAFYGMAAIGFTCCALTFLQRRNREKGEPHFVSWFDNKEKTEALKDNQKIKPLGRPRSCSFCHAFFTYSNIAVQSTEAKHQWRMISCGSKASAKIFLLQAFRLLQILFNHANSISSSSSGWLPTGDLIQGNQYLIREPVYDYVSNSVRFQLSFRVVGIVRPGKREQSLQISAGSLHIRQGAVSV</sequence>
<dbReference type="InterPro" id="IPR029058">
    <property type="entry name" value="AB_hydrolase_fold"/>
</dbReference>
<evidence type="ECO:0000256" key="1">
    <source>
        <dbReference type="ARBA" id="ARBA00010515"/>
    </source>
</evidence>
<feature type="transmembrane region" description="Helical" evidence="2">
    <location>
        <begin position="1519"/>
        <end position="1540"/>
    </location>
</feature>
<dbReference type="STRING" id="3750.A0A498HGX9"/>
<keyword evidence="2" id="KW-1133">Transmembrane helix</keyword>
<keyword evidence="2" id="KW-0378">Hydrolase</keyword>
<reference evidence="6 7" key="1">
    <citation type="submission" date="2018-10" db="EMBL/GenBank/DDBJ databases">
        <title>A high-quality apple genome assembly.</title>
        <authorList>
            <person name="Hu J."/>
        </authorList>
    </citation>
    <scope>NUCLEOTIDE SEQUENCE [LARGE SCALE GENOMIC DNA]</scope>
    <source>
        <strain evidence="7">cv. HFTH1</strain>
        <tissue evidence="6">Young leaf</tissue>
    </source>
</reference>
<feature type="domain" description="GPI inositol-deacylase PGAP1-like alpha/beta" evidence="4">
    <location>
        <begin position="588"/>
        <end position="861"/>
    </location>
</feature>
<feature type="transmembrane region" description="Helical" evidence="2">
    <location>
        <begin position="1246"/>
        <end position="1267"/>
    </location>
</feature>
<keyword evidence="2" id="KW-0812">Transmembrane</keyword>
<dbReference type="Pfam" id="PF07859">
    <property type="entry name" value="Abhydrolase_3"/>
    <property type="match status" value="1"/>
</dbReference>
<evidence type="ECO:0000313" key="6">
    <source>
        <dbReference type="EMBL" id="RXH69574.1"/>
    </source>
</evidence>
<keyword evidence="2" id="KW-0653">Protein transport</keyword>
<comment type="similarity">
    <text evidence="2">Belongs to the GPI inositol-deacylase family.</text>
</comment>
<evidence type="ECO:0000256" key="2">
    <source>
        <dbReference type="RuleBase" id="RU365011"/>
    </source>
</evidence>
<proteinExistence type="inferred from homology"/>
<gene>
    <name evidence="6" type="ORF">DVH24_037358</name>
</gene>
<evidence type="ECO:0000259" key="5">
    <source>
        <dbReference type="Pfam" id="PF07859"/>
    </source>
</evidence>
<protein>
    <recommendedName>
        <fullName evidence="2">GPI inositol-deacylase</fullName>
        <ecNumber evidence="2">3.1.-.-</ecNumber>
    </recommendedName>
</protein>
<dbReference type="Gene3D" id="3.40.50.1820">
    <property type="entry name" value="alpha/beta hydrolase"/>
    <property type="match status" value="2"/>
</dbReference>
<dbReference type="GO" id="GO:0015031">
    <property type="term" value="P:protein transport"/>
    <property type="evidence" value="ECO:0007669"/>
    <property type="project" value="UniProtKB-KW"/>
</dbReference>
<feature type="compositionally biased region" description="Polar residues" evidence="3">
    <location>
        <begin position="111"/>
        <end position="147"/>
    </location>
</feature>
<feature type="domain" description="Alpha/beta hydrolase fold-3" evidence="5">
    <location>
        <begin position="183"/>
        <end position="442"/>
    </location>
</feature>
<dbReference type="InterPro" id="IPR013094">
    <property type="entry name" value="AB_hydrolase_3"/>
</dbReference>
<accession>A0A498HGX9</accession>
<evidence type="ECO:0000256" key="3">
    <source>
        <dbReference type="SAM" id="MobiDB-lite"/>
    </source>
</evidence>
<keyword evidence="7" id="KW-1185">Reference proteome</keyword>
<feature type="transmembrane region" description="Helical" evidence="2">
    <location>
        <begin position="1419"/>
        <end position="1445"/>
    </location>
</feature>
<feature type="transmembrane region" description="Helical" evidence="2">
    <location>
        <begin position="1370"/>
        <end position="1390"/>
    </location>
</feature>
<dbReference type="EMBL" id="RDQH01000343">
    <property type="protein sequence ID" value="RXH69574.1"/>
    <property type="molecule type" value="Genomic_DNA"/>
</dbReference>
<keyword evidence="2" id="KW-0472">Membrane</keyword>
<dbReference type="Pfam" id="PF07819">
    <property type="entry name" value="PGAP1"/>
    <property type="match status" value="1"/>
</dbReference>
<comment type="caution">
    <text evidence="6">The sequence shown here is derived from an EMBL/GenBank/DDBJ whole genome shotgun (WGS) entry which is preliminary data.</text>
</comment>
<feature type="region of interest" description="Disordered" evidence="3">
    <location>
        <begin position="80"/>
        <end position="147"/>
    </location>
</feature>
<comment type="similarity">
    <text evidence="1">Belongs to the 'GDXG' lipolytic enzyme family.</text>
</comment>
<name>A0A498HGX9_MALDO</name>
<dbReference type="InterPro" id="IPR012908">
    <property type="entry name" value="PGAP1-ab_dom-like"/>
</dbReference>
<dbReference type="SUPFAM" id="SSF53474">
    <property type="entry name" value="alpha/beta-Hydrolases"/>
    <property type="match status" value="2"/>
</dbReference>
<keyword evidence="2" id="KW-0256">Endoplasmic reticulum</keyword>
<feature type="transmembrane region" description="Helical" evidence="2">
    <location>
        <begin position="1329"/>
        <end position="1358"/>
    </location>
</feature>
<feature type="compositionally biased region" description="Basic and acidic residues" evidence="3">
    <location>
        <begin position="96"/>
        <end position="110"/>
    </location>
</feature>
<comment type="function">
    <text evidence="2">Involved in inositol deacylation of GPI-anchored proteins which plays important roles in the quality control and ER-associated degradation of GPI-anchored proteins.</text>
</comment>
<comment type="subcellular location">
    <subcellularLocation>
        <location evidence="2">Endoplasmic reticulum membrane</location>
    </subcellularLocation>
</comment>
<dbReference type="PANTHER" id="PTHR47346">
    <property type="entry name" value="HYDROLASES, ACTING ON ESTER BOND"/>
    <property type="match status" value="1"/>
</dbReference>
<dbReference type="Proteomes" id="UP000290289">
    <property type="component" value="Chromosome 17"/>
</dbReference>
<dbReference type="PANTHER" id="PTHR47346:SF1">
    <property type="entry name" value="GPI INOSITOL-DEACYLASE"/>
    <property type="match status" value="1"/>
</dbReference>
<keyword evidence="2" id="KW-0813">Transport</keyword>